<dbReference type="EMBL" id="KK100328">
    <property type="protein sequence ID" value="KIZ06808.1"/>
    <property type="molecule type" value="Genomic_DNA"/>
</dbReference>
<evidence type="ECO:0000313" key="4">
    <source>
        <dbReference type="Proteomes" id="UP000054498"/>
    </source>
</evidence>
<keyword evidence="1" id="KW-0175">Coiled coil</keyword>
<accession>A0A0D2K9B3</accession>
<dbReference type="OrthoDB" id="513186at2759"/>
<organism evidence="3 4">
    <name type="scientific">Monoraphidium neglectum</name>
    <dbReference type="NCBI Taxonomy" id="145388"/>
    <lineage>
        <taxon>Eukaryota</taxon>
        <taxon>Viridiplantae</taxon>
        <taxon>Chlorophyta</taxon>
        <taxon>core chlorophytes</taxon>
        <taxon>Chlorophyceae</taxon>
        <taxon>CS clade</taxon>
        <taxon>Sphaeropleales</taxon>
        <taxon>Selenastraceae</taxon>
        <taxon>Monoraphidium</taxon>
    </lineage>
</organism>
<dbReference type="KEGG" id="mng:MNEG_1144"/>
<feature type="region of interest" description="Disordered" evidence="2">
    <location>
        <begin position="187"/>
        <end position="207"/>
    </location>
</feature>
<feature type="coiled-coil region" evidence="1">
    <location>
        <begin position="21"/>
        <end position="48"/>
    </location>
</feature>
<feature type="region of interest" description="Disordered" evidence="2">
    <location>
        <begin position="420"/>
        <end position="490"/>
    </location>
</feature>
<feature type="region of interest" description="Disordered" evidence="2">
    <location>
        <begin position="386"/>
        <end position="405"/>
    </location>
</feature>
<feature type="compositionally biased region" description="Gly residues" evidence="2">
    <location>
        <begin position="423"/>
        <end position="432"/>
    </location>
</feature>
<gene>
    <name evidence="3" type="ORF">MNEG_1144</name>
</gene>
<keyword evidence="4" id="KW-1185">Reference proteome</keyword>
<reference evidence="3 4" key="1">
    <citation type="journal article" date="2013" name="BMC Genomics">
        <title>Reconstruction of the lipid metabolism for the microalga Monoraphidium neglectum from its genome sequence reveals characteristics suitable for biofuel production.</title>
        <authorList>
            <person name="Bogen C."/>
            <person name="Al-Dilaimi A."/>
            <person name="Albersmeier A."/>
            <person name="Wichmann J."/>
            <person name="Grundmann M."/>
            <person name="Rupp O."/>
            <person name="Lauersen K.J."/>
            <person name="Blifernez-Klassen O."/>
            <person name="Kalinowski J."/>
            <person name="Goesmann A."/>
            <person name="Mussgnug J.H."/>
            <person name="Kruse O."/>
        </authorList>
    </citation>
    <scope>NUCLEOTIDE SEQUENCE [LARGE SCALE GENOMIC DNA]</scope>
    <source>
        <strain evidence="3 4">SAG 48.87</strain>
    </source>
</reference>
<feature type="compositionally biased region" description="Low complexity" evidence="2">
    <location>
        <begin position="187"/>
        <end position="197"/>
    </location>
</feature>
<evidence type="ECO:0000313" key="3">
    <source>
        <dbReference type="EMBL" id="KIZ06808.1"/>
    </source>
</evidence>
<proteinExistence type="predicted"/>
<feature type="compositionally biased region" description="Low complexity" evidence="2">
    <location>
        <begin position="222"/>
        <end position="244"/>
    </location>
</feature>
<feature type="region of interest" description="Disordered" evidence="2">
    <location>
        <begin position="309"/>
        <end position="332"/>
    </location>
</feature>
<evidence type="ECO:0000256" key="2">
    <source>
        <dbReference type="SAM" id="MobiDB-lite"/>
    </source>
</evidence>
<sequence>MLCEQRAGRMFSSGYLLSEQAASLKQDNALLRQQLRAVAAERDSLLEDRSVIRDSKHQSDKGWRDAQLRVAELEGQLSFFQSSNARALTDRRAGAAAWPRRGRRASDTAIFESKQLREQLAASQQRASILAAALEEHQRAAAARPGPAEESAEAQALLEERARVQEQRAALQELGLAHEKLKEELQAAQEAARQAQDTAEEARCSADEAVAQAEADAAGARRQLAAAKEQSARARAQSAALQKQLNEQSQREGELETQIEQLTAALVAAQAGVKELQTQQSNAFRTQAYADSQAAAAAAGAFEDLAPATPAHSVDSERSGGAGPHGSGHQLQRDHRVLELQRELEERDAVLTSLQQHCNHLKERLALAVREKVEALLLAAAAESKLGRRGAAEGGGGEPDAEEDAPAFGGTVAAAIERHESTAGGGATGGGAWLASAGPKRVDGPNGKGPDQSITKQPSTPKVVGGAAGAAAGAGTPRGAKPVRVYLTSR</sequence>
<evidence type="ECO:0000256" key="1">
    <source>
        <dbReference type="SAM" id="Coils"/>
    </source>
</evidence>
<name>A0A0D2K9B3_9CHLO</name>
<dbReference type="RefSeq" id="XP_013905827.1">
    <property type="nucleotide sequence ID" value="XM_014050373.1"/>
</dbReference>
<dbReference type="AlphaFoldDB" id="A0A0D2K9B3"/>
<protein>
    <submittedName>
        <fullName evidence="3">Uncharacterized protein</fullName>
    </submittedName>
</protein>
<dbReference type="GeneID" id="25728702"/>
<dbReference type="Proteomes" id="UP000054498">
    <property type="component" value="Unassembled WGS sequence"/>
</dbReference>
<feature type="region of interest" description="Disordered" evidence="2">
    <location>
        <begin position="222"/>
        <end position="252"/>
    </location>
</feature>